<evidence type="ECO:0000256" key="1">
    <source>
        <dbReference type="ARBA" id="ARBA00022679"/>
    </source>
</evidence>
<dbReference type="Pfam" id="PF03033">
    <property type="entry name" value="Glyco_transf_28"/>
    <property type="match status" value="1"/>
</dbReference>
<evidence type="ECO:0000313" key="5">
    <source>
        <dbReference type="Proteomes" id="UP000243217"/>
    </source>
</evidence>
<dbReference type="STRING" id="74557.A0A1W0A5K0"/>
<feature type="domain" description="Glycosyltransferase family 28 N-terminal" evidence="2">
    <location>
        <begin position="6"/>
        <end position="90"/>
    </location>
</feature>
<gene>
    <name evidence="4" type="ORF">THRCLA_02545</name>
</gene>
<feature type="domain" description="Erythromycin biosynthesis protein CIII-like C-terminal" evidence="3">
    <location>
        <begin position="308"/>
        <end position="392"/>
    </location>
</feature>
<evidence type="ECO:0000259" key="2">
    <source>
        <dbReference type="Pfam" id="PF03033"/>
    </source>
</evidence>
<dbReference type="FunFam" id="3.40.50.2000:FF:000009">
    <property type="entry name" value="Sterol 3-beta-glucosyltransferase UGT80A2"/>
    <property type="match status" value="1"/>
</dbReference>
<organism evidence="4 5">
    <name type="scientific">Thraustotheca clavata</name>
    <dbReference type="NCBI Taxonomy" id="74557"/>
    <lineage>
        <taxon>Eukaryota</taxon>
        <taxon>Sar</taxon>
        <taxon>Stramenopiles</taxon>
        <taxon>Oomycota</taxon>
        <taxon>Saprolegniomycetes</taxon>
        <taxon>Saprolegniales</taxon>
        <taxon>Achlyaceae</taxon>
        <taxon>Thraustotheca</taxon>
    </lineage>
</organism>
<keyword evidence="5" id="KW-1185">Reference proteome</keyword>
<reference evidence="4 5" key="1">
    <citation type="journal article" date="2014" name="Genome Biol. Evol.">
        <title>The secreted proteins of Achlya hypogyna and Thraustotheca clavata identify the ancestral oomycete secretome and reveal gene acquisitions by horizontal gene transfer.</title>
        <authorList>
            <person name="Misner I."/>
            <person name="Blouin N."/>
            <person name="Leonard G."/>
            <person name="Richards T.A."/>
            <person name="Lane C.E."/>
        </authorList>
    </citation>
    <scope>NUCLEOTIDE SEQUENCE [LARGE SCALE GENOMIC DNA]</scope>
    <source>
        <strain evidence="4 5">ATCC 34112</strain>
    </source>
</reference>
<dbReference type="PANTHER" id="PTHR48050">
    <property type="entry name" value="STEROL 3-BETA-GLUCOSYLTRANSFERASE"/>
    <property type="match status" value="1"/>
</dbReference>
<proteinExistence type="predicted"/>
<dbReference type="OrthoDB" id="5835829at2759"/>
<dbReference type="SUPFAM" id="SSF53756">
    <property type="entry name" value="UDP-Glycosyltransferase/glycogen phosphorylase"/>
    <property type="match status" value="1"/>
</dbReference>
<comment type="caution">
    <text evidence="4">The sequence shown here is derived from an EMBL/GenBank/DDBJ whole genome shotgun (WGS) entry which is preliminary data.</text>
</comment>
<name>A0A1W0A5K0_9STRA</name>
<protein>
    <submittedName>
        <fullName evidence="4">Uncharacterized protein</fullName>
    </submittedName>
</protein>
<dbReference type="Proteomes" id="UP000243217">
    <property type="component" value="Unassembled WGS sequence"/>
</dbReference>
<dbReference type="InterPro" id="IPR010610">
    <property type="entry name" value="EryCIII-like_C"/>
</dbReference>
<dbReference type="InterPro" id="IPR002213">
    <property type="entry name" value="UDP_glucos_trans"/>
</dbReference>
<dbReference type="CDD" id="cd03784">
    <property type="entry name" value="GT1_Gtf-like"/>
    <property type="match status" value="1"/>
</dbReference>
<evidence type="ECO:0000313" key="4">
    <source>
        <dbReference type="EMBL" id="OQS05310.1"/>
    </source>
</evidence>
<dbReference type="EMBL" id="JNBS01000473">
    <property type="protein sequence ID" value="OQS05310.1"/>
    <property type="molecule type" value="Genomic_DNA"/>
</dbReference>
<dbReference type="InterPro" id="IPR004276">
    <property type="entry name" value="GlycoTrans_28_N"/>
</dbReference>
<sequence length="436" mass="47493">MGSKQITLVSIGTRGDIQPYCVLGRELADRGFNVAIATEKRLENLVVNEFGLSYRYIAGDSTGFFFQSELQKELVKGDVMTLLNLSKEWKAKYSVDTILNSYVEALKGSDIIVAGVLSINETFSIAEHLKAAWVPFLLGPMFTQTDNLWSLNHLFEGMWRDEKEFINAWRHQVLDLPPIESPMGAMGIVYSYENIPVLVGCSTLFCGPGSTRPAHYDPKKEHFLGPVFASPLELPEEITSFISSARANANPIIYIGFGSMPSDNPITILEMAIEVCALASCRAIVVAGWSELNSEAAISLLSKNAETLILVPDVSHAALFPKVDCVIHHCGIGTTNIALLSGSPQIPCPVMFEQPANAEAIVNMGVALRAHPYQSLSAQEIGHDVNAILTNTKDIQTKVKEIAALLEEESNGALDGYCNLIVNTPPLEGDLKTQVP</sequence>
<dbReference type="Pfam" id="PF06722">
    <property type="entry name" value="EryCIII-like_C"/>
    <property type="match status" value="1"/>
</dbReference>
<evidence type="ECO:0000259" key="3">
    <source>
        <dbReference type="Pfam" id="PF06722"/>
    </source>
</evidence>
<dbReference type="PANTHER" id="PTHR48050:SF19">
    <property type="entry name" value="GLYCOSYL TRANSFERASE FAMILY 28 C-TERMINAL DOMAIN-CONTAINING PROTEIN-RELATED"/>
    <property type="match status" value="1"/>
</dbReference>
<dbReference type="AlphaFoldDB" id="A0A1W0A5K0"/>
<dbReference type="GO" id="GO:0005975">
    <property type="term" value="P:carbohydrate metabolic process"/>
    <property type="evidence" value="ECO:0007669"/>
    <property type="project" value="InterPro"/>
</dbReference>
<dbReference type="Gene3D" id="3.40.50.2000">
    <property type="entry name" value="Glycogen Phosphorylase B"/>
    <property type="match status" value="2"/>
</dbReference>
<accession>A0A1W0A5K0</accession>
<dbReference type="InterPro" id="IPR050426">
    <property type="entry name" value="Glycosyltransferase_28"/>
</dbReference>
<keyword evidence="1" id="KW-0808">Transferase</keyword>
<dbReference type="GO" id="GO:0016906">
    <property type="term" value="F:sterol 3-beta-glucosyltransferase activity"/>
    <property type="evidence" value="ECO:0007669"/>
    <property type="project" value="UniProtKB-ARBA"/>
</dbReference>